<protein>
    <recommendedName>
        <fullName evidence="3">DUF541 domain-containing protein</fullName>
    </recommendedName>
</protein>
<gene>
    <name evidence="1" type="ORF">NEISICOT_00184</name>
</gene>
<dbReference type="PANTHER" id="PTHR34387:SF1">
    <property type="entry name" value="PERIPLASMIC IMMUNOGENIC PROTEIN"/>
    <property type="match status" value="1"/>
</dbReference>
<dbReference type="Pfam" id="PF04402">
    <property type="entry name" value="SIMPL"/>
    <property type="match status" value="1"/>
</dbReference>
<proteinExistence type="predicted"/>
<dbReference type="PANTHER" id="PTHR34387">
    <property type="entry name" value="SLR1258 PROTEIN"/>
    <property type="match status" value="1"/>
</dbReference>
<dbReference type="Proteomes" id="UP000005365">
    <property type="component" value="Unassembled WGS sequence"/>
</dbReference>
<reference evidence="1" key="1">
    <citation type="submission" date="2009-07" db="EMBL/GenBank/DDBJ databases">
        <authorList>
            <person name="Weinstock G."/>
            <person name="Sodergren E."/>
            <person name="Clifton S."/>
            <person name="Fulton L."/>
            <person name="Fulton B."/>
            <person name="Courtney L."/>
            <person name="Fronick C."/>
            <person name="Harrison M."/>
            <person name="Strong C."/>
            <person name="Farmer C."/>
            <person name="Delahaunty K."/>
            <person name="Markovic C."/>
            <person name="Hall O."/>
            <person name="Minx P."/>
            <person name="Tomlinson C."/>
            <person name="Mitreva M."/>
            <person name="Nelson J."/>
            <person name="Hou S."/>
            <person name="Wollam A."/>
            <person name="Pepin K.H."/>
            <person name="Johnson M."/>
            <person name="Bhonagiri V."/>
            <person name="Nash W.E."/>
            <person name="Warren W."/>
            <person name="Chinwalla A."/>
            <person name="Mardis E.R."/>
            <person name="Wilson R.K."/>
        </authorList>
    </citation>
    <scope>NUCLEOTIDE SEQUENCE [LARGE SCALE GENOMIC DNA]</scope>
    <source>
        <strain evidence="1">ATCC 29256</strain>
    </source>
</reference>
<dbReference type="InterPro" id="IPR052022">
    <property type="entry name" value="26kDa_periplasmic_antigen"/>
</dbReference>
<accession>C6M107</accession>
<dbReference type="AlphaFoldDB" id="C6M107"/>
<dbReference type="Gene3D" id="3.30.70.2970">
    <property type="entry name" value="Protein of unknown function (DUF541), domain 2"/>
    <property type="match status" value="1"/>
</dbReference>
<dbReference type="eggNOG" id="COG3471">
    <property type="taxonomic scope" value="Bacteria"/>
</dbReference>
<dbReference type="Gene3D" id="3.30.110.170">
    <property type="entry name" value="Protein of unknown function (DUF541), domain 1"/>
    <property type="match status" value="1"/>
</dbReference>
<dbReference type="InterPro" id="IPR007497">
    <property type="entry name" value="SIMPL/DUF541"/>
</dbReference>
<keyword evidence="2" id="KW-1185">Reference proteome</keyword>
<dbReference type="EMBL" id="ACKO02000001">
    <property type="protein sequence ID" value="EET46081.1"/>
    <property type="molecule type" value="Genomic_DNA"/>
</dbReference>
<sequence>MQQRQNLFNFIEAALSDDPTQIIQYHPFPHPIPKGKSMLRPILAALVLATALPAAAETDTLHYNMIEFAESANLEITRDTMTAYFSIASEGKDRATVNKAFQKKFNDFNKAVQNNKLQTEILNRSASPRYEYNNNGKRIQTGWEEEAVFKVESKDFDAINRLIDETLQTATLNRIGFSISKEKREAAVDQVSKAAILRFKDRAQDLAKTLGFSNYKIVKLNLGHIGNRSIDNGFARAKMMNAEAAMFKRSASDENNAIQAPSPGSEEISITVNGLVQM</sequence>
<organism evidence="1 2">
    <name type="scientific">Neisseria sicca ATCC 29256</name>
    <dbReference type="NCBI Taxonomy" id="547045"/>
    <lineage>
        <taxon>Bacteria</taxon>
        <taxon>Pseudomonadati</taxon>
        <taxon>Pseudomonadota</taxon>
        <taxon>Betaproteobacteria</taxon>
        <taxon>Neisseriales</taxon>
        <taxon>Neisseriaceae</taxon>
        <taxon>Neisseria</taxon>
    </lineage>
</organism>
<dbReference type="STRING" id="490.A6J88_13710"/>
<evidence type="ECO:0008006" key="3">
    <source>
        <dbReference type="Google" id="ProtNLM"/>
    </source>
</evidence>
<evidence type="ECO:0000313" key="2">
    <source>
        <dbReference type="Proteomes" id="UP000005365"/>
    </source>
</evidence>
<comment type="caution">
    <text evidence="1">The sequence shown here is derived from an EMBL/GenBank/DDBJ whole genome shotgun (WGS) entry which is preliminary data.</text>
</comment>
<evidence type="ECO:0000313" key="1">
    <source>
        <dbReference type="EMBL" id="EET46081.1"/>
    </source>
</evidence>
<dbReference type="GO" id="GO:0006974">
    <property type="term" value="P:DNA damage response"/>
    <property type="evidence" value="ECO:0007669"/>
    <property type="project" value="TreeGrafter"/>
</dbReference>
<name>C6M107_NEISI</name>